<accession>A0A9P6P034</accession>
<organism evidence="2 3">
    <name type="scientific">Cronartium quercuum f. sp. fusiforme G11</name>
    <dbReference type="NCBI Taxonomy" id="708437"/>
    <lineage>
        <taxon>Eukaryota</taxon>
        <taxon>Fungi</taxon>
        <taxon>Dikarya</taxon>
        <taxon>Basidiomycota</taxon>
        <taxon>Pucciniomycotina</taxon>
        <taxon>Pucciniomycetes</taxon>
        <taxon>Pucciniales</taxon>
        <taxon>Coleosporiaceae</taxon>
        <taxon>Cronartium</taxon>
    </lineage>
</organism>
<keyword evidence="3" id="KW-1185">Reference proteome</keyword>
<gene>
    <name evidence="2" type="ORF">CROQUDRAFT_85649</name>
</gene>
<protein>
    <submittedName>
        <fullName evidence="2">Uncharacterized protein</fullName>
    </submittedName>
</protein>
<dbReference type="Proteomes" id="UP000886653">
    <property type="component" value="Unassembled WGS sequence"/>
</dbReference>
<comment type="caution">
    <text evidence="2">The sequence shown here is derived from an EMBL/GenBank/DDBJ whole genome shotgun (WGS) entry which is preliminary data.</text>
</comment>
<evidence type="ECO:0000313" key="2">
    <source>
        <dbReference type="EMBL" id="KAG0152540.1"/>
    </source>
</evidence>
<reference evidence="2" key="1">
    <citation type="submission" date="2013-11" db="EMBL/GenBank/DDBJ databases">
        <title>Genome sequence of the fusiform rust pathogen reveals effectors for host alternation and coevolution with pine.</title>
        <authorList>
            <consortium name="DOE Joint Genome Institute"/>
            <person name="Smith K."/>
            <person name="Pendleton A."/>
            <person name="Kubisiak T."/>
            <person name="Anderson C."/>
            <person name="Salamov A."/>
            <person name="Aerts A."/>
            <person name="Riley R."/>
            <person name="Clum A."/>
            <person name="Lindquist E."/>
            <person name="Ence D."/>
            <person name="Campbell M."/>
            <person name="Kronenberg Z."/>
            <person name="Feau N."/>
            <person name="Dhillon B."/>
            <person name="Hamelin R."/>
            <person name="Burleigh J."/>
            <person name="Smith J."/>
            <person name="Yandell M."/>
            <person name="Nelson C."/>
            <person name="Grigoriev I."/>
            <person name="Davis J."/>
        </authorList>
    </citation>
    <scope>NUCLEOTIDE SEQUENCE</scope>
    <source>
        <strain evidence="2">G11</strain>
    </source>
</reference>
<evidence type="ECO:0000313" key="3">
    <source>
        <dbReference type="Proteomes" id="UP000886653"/>
    </source>
</evidence>
<feature type="region of interest" description="Disordered" evidence="1">
    <location>
        <begin position="1"/>
        <end position="23"/>
    </location>
</feature>
<name>A0A9P6P034_9BASI</name>
<dbReference type="AlphaFoldDB" id="A0A9P6P034"/>
<sequence>MAKRSSKTRLGANEPGSTKLWKRQKVTPTQFERTLAGSDAFWGHDLHADAHLDIYLHYDKISLGENIFKIFDRIFLEAPVDYV</sequence>
<dbReference type="EMBL" id="MU167208">
    <property type="protein sequence ID" value="KAG0152540.1"/>
    <property type="molecule type" value="Genomic_DNA"/>
</dbReference>
<evidence type="ECO:0000256" key="1">
    <source>
        <dbReference type="SAM" id="MobiDB-lite"/>
    </source>
</evidence>
<proteinExistence type="predicted"/>